<evidence type="ECO:0000313" key="5">
    <source>
        <dbReference type="Proteomes" id="UP000598467"/>
    </source>
</evidence>
<dbReference type="GO" id="GO:0003677">
    <property type="term" value="F:DNA binding"/>
    <property type="evidence" value="ECO:0007669"/>
    <property type="project" value="InterPro"/>
</dbReference>
<dbReference type="SUPFAM" id="SSF54427">
    <property type="entry name" value="NTF2-like"/>
    <property type="match status" value="1"/>
</dbReference>
<dbReference type="EMBL" id="JABFCZ010000030">
    <property type="protein sequence ID" value="MBD1549079.1"/>
    <property type="molecule type" value="Genomic_DNA"/>
</dbReference>
<organism evidence="4 5">
    <name type="scientific">Roseibium aggregatum</name>
    <dbReference type="NCBI Taxonomy" id="187304"/>
    <lineage>
        <taxon>Bacteria</taxon>
        <taxon>Pseudomonadati</taxon>
        <taxon>Pseudomonadota</taxon>
        <taxon>Alphaproteobacteria</taxon>
        <taxon>Hyphomicrobiales</taxon>
        <taxon>Stappiaceae</taxon>
        <taxon>Roseibium</taxon>
    </lineage>
</organism>
<protein>
    <submittedName>
        <fullName evidence="4">RNA polymerase sigma factor SigJ</fullName>
    </submittedName>
</protein>
<dbReference type="InterPro" id="IPR052704">
    <property type="entry name" value="ECF_Sigma-70_Domain"/>
</dbReference>
<feature type="domain" description="RNA polymerase sigma-70 region 2" evidence="2">
    <location>
        <begin position="12"/>
        <end position="76"/>
    </location>
</feature>
<evidence type="ECO:0000259" key="3">
    <source>
        <dbReference type="Pfam" id="PF08281"/>
    </source>
</evidence>
<dbReference type="InterPro" id="IPR013325">
    <property type="entry name" value="RNA_pol_sigma_r2"/>
</dbReference>
<dbReference type="GO" id="GO:0006352">
    <property type="term" value="P:DNA-templated transcription initiation"/>
    <property type="evidence" value="ECO:0007669"/>
    <property type="project" value="InterPro"/>
</dbReference>
<dbReference type="PANTHER" id="PTHR30173:SF36">
    <property type="entry name" value="ECF RNA POLYMERASE SIGMA FACTOR SIGJ"/>
    <property type="match status" value="1"/>
</dbReference>
<dbReference type="InterPro" id="IPR013324">
    <property type="entry name" value="RNA_pol_sigma_r3/r4-like"/>
</dbReference>
<dbReference type="InterPro" id="IPR014284">
    <property type="entry name" value="RNA_pol_sigma-70_dom"/>
</dbReference>
<proteinExistence type="predicted"/>
<evidence type="ECO:0000259" key="2">
    <source>
        <dbReference type="Pfam" id="PF04542"/>
    </source>
</evidence>
<evidence type="ECO:0000313" key="4">
    <source>
        <dbReference type="EMBL" id="MBD1549079.1"/>
    </source>
</evidence>
<gene>
    <name evidence="4" type="primary">sigJ</name>
    <name evidence="4" type="ORF">HK439_22705</name>
</gene>
<dbReference type="InterPro" id="IPR013249">
    <property type="entry name" value="RNA_pol_sigma70_r4_t2"/>
</dbReference>
<dbReference type="NCBIfam" id="TIGR02937">
    <property type="entry name" value="sigma70-ECF"/>
    <property type="match status" value="1"/>
</dbReference>
<dbReference type="SUPFAM" id="SSF88659">
    <property type="entry name" value="Sigma3 and sigma4 domains of RNA polymerase sigma factors"/>
    <property type="match status" value="1"/>
</dbReference>
<feature type="domain" description="RNA polymerase sigma factor 70 region 4 type 2" evidence="3">
    <location>
        <begin position="110"/>
        <end position="159"/>
    </location>
</feature>
<accession>A0A926NZ76</accession>
<dbReference type="Gene3D" id="1.10.10.10">
    <property type="entry name" value="Winged helix-like DNA-binding domain superfamily/Winged helix DNA-binding domain"/>
    <property type="match status" value="1"/>
</dbReference>
<dbReference type="CDD" id="cd06171">
    <property type="entry name" value="Sigma70_r4"/>
    <property type="match status" value="1"/>
</dbReference>
<dbReference type="RefSeq" id="WP_190293766.1">
    <property type="nucleotide sequence ID" value="NZ_JABFCZ010000030.1"/>
</dbReference>
<name>A0A926NZ76_9HYPH</name>
<dbReference type="Gene3D" id="1.10.1740.10">
    <property type="match status" value="1"/>
</dbReference>
<sequence>MKTLETKTKRFEDARPQLMGLAYRMLGVVADAEDAVQDTFLKWQAADLAGIRNPEAWLVTVCTNRCLDILKSASRTRMSYVGPWIPEPLQTETISIQEEDLDRAQSLTTAFLLLLERLTPKERAAFLLREIFGKPYDEVARTLGIKEAACRQLVSRAAKSVRQDQARFAPSAEQQEAFLAAFQNALVTGTADQLGDLLAETVSLRTDGGGKATAISRVLEGPELVGKFIARVLGRLWADARIERREVNGIGGLVILDADTVVTAMTIGYTPEGTVDRIYITRNPDKLRHLTAPARHDPATGGLRFH</sequence>
<dbReference type="SUPFAM" id="SSF88946">
    <property type="entry name" value="Sigma2 domain of RNA polymerase sigma factors"/>
    <property type="match status" value="1"/>
</dbReference>
<dbReference type="InterPro" id="IPR032710">
    <property type="entry name" value="NTF2-like_dom_sf"/>
</dbReference>
<dbReference type="Pfam" id="PF04542">
    <property type="entry name" value="Sigma70_r2"/>
    <property type="match status" value="1"/>
</dbReference>
<dbReference type="AlphaFoldDB" id="A0A926NZ76"/>
<dbReference type="PANTHER" id="PTHR30173">
    <property type="entry name" value="SIGMA 19 FACTOR"/>
    <property type="match status" value="1"/>
</dbReference>
<comment type="subunit">
    <text evidence="1">Interacts transiently with the RNA polymerase catalytic core formed by RpoA, RpoB, RpoC and RpoZ (2 alpha, 1 beta, 1 beta' and 1 omega subunit) to form the RNA polymerase holoenzyme that can initiate transcription.</text>
</comment>
<dbReference type="GO" id="GO:0016987">
    <property type="term" value="F:sigma factor activity"/>
    <property type="evidence" value="ECO:0007669"/>
    <property type="project" value="InterPro"/>
</dbReference>
<comment type="caution">
    <text evidence="4">The sequence shown here is derived from an EMBL/GenBank/DDBJ whole genome shotgun (WGS) entry which is preliminary data.</text>
</comment>
<dbReference type="NCBIfam" id="NF007214">
    <property type="entry name" value="PRK09636.1"/>
    <property type="match status" value="1"/>
</dbReference>
<dbReference type="Pfam" id="PF08281">
    <property type="entry name" value="Sigma70_r4_2"/>
    <property type="match status" value="1"/>
</dbReference>
<dbReference type="InterPro" id="IPR036388">
    <property type="entry name" value="WH-like_DNA-bd_sf"/>
</dbReference>
<evidence type="ECO:0000256" key="1">
    <source>
        <dbReference type="ARBA" id="ARBA00011344"/>
    </source>
</evidence>
<dbReference type="Proteomes" id="UP000598467">
    <property type="component" value="Unassembled WGS sequence"/>
</dbReference>
<reference evidence="4" key="1">
    <citation type="submission" date="2020-05" db="EMBL/GenBank/DDBJ databases">
        <title>Identification of trans-AT polyketide cluster in two marine bacteria, producers of a novel glutaramide-containing polyketide sesbanimide D and analogs.</title>
        <authorList>
            <person name="Kacar D."/>
            <person name="Rodriguez P."/>
            <person name="Canedo L."/>
            <person name="Gonzalez E."/>
            <person name="Galan B."/>
            <person name="De La Calle F."/>
            <person name="Garcia J.L."/>
        </authorList>
    </citation>
    <scope>NUCLEOTIDE SEQUENCE</scope>
    <source>
        <strain evidence="4">PHM038</strain>
    </source>
</reference>
<dbReference type="InterPro" id="IPR007627">
    <property type="entry name" value="RNA_pol_sigma70_r2"/>
</dbReference>